<dbReference type="SUPFAM" id="SSF52833">
    <property type="entry name" value="Thioredoxin-like"/>
    <property type="match status" value="1"/>
</dbReference>
<name>A0ABT3JJK3_9FLAO</name>
<evidence type="ECO:0000256" key="1">
    <source>
        <dbReference type="SAM" id="SignalP"/>
    </source>
</evidence>
<dbReference type="Gene3D" id="1.25.40.10">
    <property type="entry name" value="Tetratricopeptide repeat domain"/>
    <property type="match status" value="1"/>
</dbReference>
<protein>
    <submittedName>
        <fullName evidence="3">Thioredoxin fold domain-containing protein</fullName>
    </submittedName>
</protein>
<accession>A0ABT3JJK3</accession>
<evidence type="ECO:0000259" key="2">
    <source>
        <dbReference type="PROSITE" id="PS51352"/>
    </source>
</evidence>
<dbReference type="EMBL" id="JAPCHZ010000001">
    <property type="protein sequence ID" value="MCW4450854.1"/>
    <property type="molecule type" value="Genomic_DNA"/>
</dbReference>
<proteinExistence type="predicted"/>
<feature type="chain" id="PRO_5046979808" evidence="1">
    <location>
        <begin position="19"/>
        <end position="390"/>
    </location>
</feature>
<dbReference type="Gene3D" id="3.40.30.10">
    <property type="entry name" value="Glutaredoxin"/>
    <property type="match status" value="1"/>
</dbReference>
<dbReference type="InterPro" id="IPR012336">
    <property type="entry name" value="Thioredoxin-like_fold"/>
</dbReference>
<dbReference type="InterPro" id="IPR013766">
    <property type="entry name" value="Thioredoxin_domain"/>
</dbReference>
<dbReference type="Proteomes" id="UP001209107">
    <property type="component" value="Unassembled WGS sequence"/>
</dbReference>
<organism evidence="3 4">
    <name type="scientific">Kaistella yananensis</name>
    <dbReference type="NCBI Taxonomy" id="2989820"/>
    <lineage>
        <taxon>Bacteria</taxon>
        <taxon>Pseudomonadati</taxon>
        <taxon>Bacteroidota</taxon>
        <taxon>Flavobacteriia</taxon>
        <taxon>Flavobacteriales</taxon>
        <taxon>Weeksellaceae</taxon>
        <taxon>Chryseobacterium group</taxon>
        <taxon>Kaistella</taxon>
    </lineage>
</organism>
<dbReference type="PROSITE" id="PS51352">
    <property type="entry name" value="THIOREDOXIN_2"/>
    <property type="match status" value="1"/>
</dbReference>
<gene>
    <name evidence="3" type="ORF">OK344_01360</name>
</gene>
<reference evidence="3 4" key="1">
    <citation type="submission" date="2022-10" db="EMBL/GenBank/DDBJ databases">
        <title>Kaistella sp. BT-6-1-3.</title>
        <authorList>
            <person name="Ai J."/>
            <person name="Deng Z."/>
        </authorList>
    </citation>
    <scope>NUCLEOTIDE SEQUENCE [LARGE SCALE GENOMIC DNA]</scope>
    <source>
        <strain evidence="3 4">BT6-1-3</strain>
    </source>
</reference>
<dbReference type="InterPro" id="IPR036249">
    <property type="entry name" value="Thioredoxin-like_sf"/>
</dbReference>
<dbReference type="PANTHER" id="PTHR43601:SF3">
    <property type="entry name" value="THIOREDOXIN, MITOCHONDRIAL"/>
    <property type="match status" value="1"/>
</dbReference>
<feature type="signal peptide" evidence="1">
    <location>
        <begin position="1"/>
        <end position="18"/>
    </location>
</feature>
<dbReference type="PANTHER" id="PTHR43601">
    <property type="entry name" value="THIOREDOXIN, MITOCHONDRIAL"/>
    <property type="match status" value="1"/>
</dbReference>
<comment type="caution">
    <text evidence="3">The sequence shown here is derived from an EMBL/GenBank/DDBJ whole genome shotgun (WGS) entry which is preliminary data.</text>
</comment>
<dbReference type="Pfam" id="PF13098">
    <property type="entry name" value="Thioredoxin_2"/>
    <property type="match status" value="1"/>
</dbReference>
<dbReference type="InterPro" id="IPR011990">
    <property type="entry name" value="TPR-like_helical_dom_sf"/>
</dbReference>
<evidence type="ECO:0000313" key="4">
    <source>
        <dbReference type="Proteomes" id="UP001209107"/>
    </source>
</evidence>
<keyword evidence="1" id="KW-0732">Signal</keyword>
<keyword evidence="4" id="KW-1185">Reference proteome</keyword>
<sequence length="390" mass="44687">MKKLFSLLIVFISLSVFSQESINFEKGTFKEILAKAKKEKKLVFMDAFAVWCGPCKLMEKNIFPLQAVKEYYNANFINARFDMEKGEGREIAAKYGVRSYPSFLFLNGDGEVVMNSYGYMGEEAFLAMAREANNPKFRTASNKELFEKGESDPEFLLNMMRLYADSDYELAKKASERYFNVKKNQSFTKDEVGLLLYFTKSTTDPNYQIFTAKKNEIAALMSKEIYNQFDTNIKISKVLENSLDQKTGIINDDYFYKNAIPLVGKDEAETALNRMKVILYPNLGNFTEYEKAALKYYSNADNFDPEELLKAAWIFSEHVSNPTSLKKAEEWAEKSVMRSENPENTYILAKLYSKTGKKDNAKSYAEISKKLAESQGKDATLADKLLQNLK</sequence>
<dbReference type="SUPFAM" id="SSF81901">
    <property type="entry name" value="HCP-like"/>
    <property type="match status" value="1"/>
</dbReference>
<feature type="domain" description="Thioredoxin" evidence="2">
    <location>
        <begin position="8"/>
        <end position="134"/>
    </location>
</feature>
<evidence type="ECO:0000313" key="3">
    <source>
        <dbReference type="EMBL" id="MCW4450854.1"/>
    </source>
</evidence>
<dbReference type="RefSeq" id="WP_265143097.1">
    <property type="nucleotide sequence ID" value="NZ_JAPCHZ010000001.1"/>
</dbReference>